<dbReference type="Proteomes" id="UP000268059">
    <property type="component" value="Chromosome"/>
</dbReference>
<sequence>MKKKILELMEILLGNILVAAAFGLIILPLHFVAGGVTGLAVTLHTFLPLPLSVIIYMLNGLLFLLGFLFVGKDFIMKTLLSSLLFPFFLELLSKITILAPLKSDPLLASIIAALSLGLGGGLILRGNGSSGGFDILGVIAHKYFHVPVSLIMYLCDTFVVITQMHDVMTTIYGIVIILCTNLLINRVLSYGTSQSSLIIISPHYEEIRQELLHHQDIGMTFLKAETGYLEKDTKVIMAITPYQKINSIKQAIQAIDPTAFVIIEDVRSVLGKGYTIAKR</sequence>
<feature type="transmembrane region" description="Helical" evidence="6">
    <location>
        <begin position="83"/>
        <end position="100"/>
    </location>
</feature>
<organism evidence="8 9">
    <name type="scientific">Intestinibaculum porci</name>
    <dbReference type="NCBI Taxonomy" id="2487118"/>
    <lineage>
        <taxon>Bacteria</taxon>
        <taxon>Bacillati</taxon>
        <taxon>Bacillota</taxon>
        <taxon>Erysipelotrichia</taxon>
        <taxon>Erysipelotrichales</taxon>
        <taxon>Erysipelotrichaceae</taxon>
        <taxon>Intestinibaculum</taxon>
    </lineage>
</organism>
<dbReference type="OrthoDB" id="1758221at2"/>
<evidence type="ECO:0000313" key="8">
    <source>
        <dbReference type="EMBL" id="BBH27584.1"/>
    </source>
</evidence>
<feature type="transmembrane region" description="Helical" evidence="6">
    <location>
        <begin position="12"/>
        <end position="33"/>
    </location>
</feature>
<dbReference type="RefSeq" id="WP_125120294.1">
    <property type="nucleotide sequence ID" value="NZ_AP019309.1"/>
</dbReference>
<keyword evidence="2" id="KW-1003">Cell membrane</keyword>
<dbReference type="PANTHER" id="PTHR33545:SF5">
    <property type="entry name" value="UPF0750 MEMBRANE PROTEIN YITT"/>
    <property type="match status" value="1"/>
</dbReference>
<evidence type="ECO:0000256" key="1">
    <source>
        <dbReference type="ARBA" id="ARBA00004651"/>
    </source>
</evidence>
<evidence type="ECO:0000256" key="2">
    <source>
        <dbReference type="ARBA" id="ARBA00022475"/>
    </source>
</evidence>
<feature type="domain" description="DUF2179" evidence="7">
    <location>
        <begin position="218"/>
        <end position="271"/>
    </location>
</feature>
<dbReference type="Gene3D" id="3.30.70.120">
    <property type="match status" value="1"/>
</dbReference>
<dbReference type="InParanoid" id="A0A3G9JXQ5"/>
<evidence type="ECO:0000256" key="4">
    <source>
        <dbReference type="ARBA" id="ARBA00022989"/>
    </source>
</evidence>
<dbReference type="Pfam" id="PF02588">
    <property type="entry name" value="YitT_membrane"/>
    <property type="match status" value="1"/>
</dbReference>
<dbReference type="PIRSF" id="PIRSF006483">
    <property type="entry name" value="Membrane_protein_YitT"/>
    <property type="match status" value="1"/>
</dbReference>
<dbReference type="AlphaFoldDB" id="A0A3G9JXQ5"/>
<feature type="transmembrane region" description="Helical" evidence="6">
    <location>
        <begin position="106"/>
        <end position="124"/>
    </location>
</feature>
<gene>
    <name evidence="8" type="ORF">SG0102_25180</name>
</gene>
<keyword evidence="3 6" id="KW-0812">Transmembrane</keyword>
<dbReference type="KEGG" id="ebm:SG0102_25180"/>
<keyword evidence="4 6" id="KW-1133">Transmembrane helix</keyword>
<dbReference type="CDD" id="cd16380">
    <property type="entry name" value="YitT_C"/>
    <property type="match status" value="1"/>
</dbReference>
<proteinExistence type="predicted"/>
<protein>
    <submittedName>
        <fullName evidence="8">Membrane protein</fullName>
    </submittedName>
</protein>
<reference evidence="8 9" key="1">
    <citation type="submission" date="2018-11" db="EMBL/GenBank/DDBJ databases">
        <title>Novel Erysipelotrichaceae bacterium isolated from small intestine of a swine.</title>
        <authorList>
            <person name="Kim J.S."/>
            <person name="Choe H."/>
            <person name="Lee Y.R."/>
            <person name="Kim K.M."/>
            <person name="Park D.S."/>
        </authorList>
    </citation>
    <scope>NUCLEOTIDE SEQUENCE [LARGE SCALE GENOMIC DNA]</scope>
    <source>
        <strain evidence="8 9">SG0102</strain>
    </source>
</reference>
<evidence type="ECO:0000259" key="7">
    <source>
        <dbReference type="Pfam" id="PF10035"/>
    </source>
</evidence>
<name>A0A3G9JXQ5_9FIRM</name>
<dbReference type="InterPro" id="IPR003740">
    <property type="entry name" value="YitT"/>
</dbReference>
<dbReference type="FunCoup" id="A0A3G9JXQ5">
    <property type="interactions" value="44"/>
</dbReference>
<keyword evidence="5 6" id="KW-0472">Membrane</keyword>
<dbReference type="InterPro" id="IPR015867">
    <property type="entry name" value="N-reg_PII/ATP_PRibTrfase_C"/>
</dbReference>
<evidence type="ECO:0000256" key="3">
    <source>
        <dbReference type="ARBA" id="ARBA00022692"/>
    </source>
</evidence>
<evidence type="ECO:0000256" key="5">
    <source>
        <dbReference type="ARBA" id="ARBA00023136"/>
    </source>
</evidence>
<dbReference type="InterPro" id="IPR051461">
    <property type="entry name" value="UPF0750_membrane"/>
</dbReference>
<evidence type="ECO:0000313" key="9">
    <source>
        <dbReference type="Proteomes" id="UP000268059"/>
    </source>
</evidence>
<dbReference type="Pfam" id="PF10035">
    <property type="entry name" value="DUF2179"/>
    <property type="match status" value="1"/>
</dbReference>
<dbReference type="EMBL" id="AP019309">
    <property type="protein sequence ID" value="BBH27584.1"/>
    <property type="molecule type" value="Genomic_DNA"/>
</dbReference>
<comment type="subcellular location">
    <subcellularLocation>
        <location evidence="1">Cell membrane</location>
        <topology evidence="1">Multi-pass membrane protein</topology>
    </subcellularLocation>
</comment>
<dbReference type="InterPro" id="IPR019264">
    <property type="entry name" value="DUF2179"/>
</dbReference>
<dbReference type="PANTHER" id="PTHR33545">
    <property type="entry name" value="UPF0750 MEMBRANE PROTEIN YITT-RELATED"/>
    <property type="match status" value="1"/>
</dbReference>
<accession>A0A3G9JXQ5</accession>
<evidence type="ECO:0000256" key="6">
    <source>
        <dbReference type="SAM" id="Phobius"/>
    </source>
</evidence>
<keyword evidence="9" id="KW-1185">Reference proteome</keyword>
<feature type="transmembrane region" description="Helical" evidence="6">
    <location>
        <begin position="170"/>
        <end position="188"/>
    </location>
</feature>
<feature type="transmembrane region" description="Helical" evidence="6">
    <location>
        <begin position="53"/>
        <end position="71"/>
    </location>
</feature>
<dbReference type="GO" id="GO:0005886">
    <property type="term" value="C:plasma membrane"/>
    <property type="evidence" value="ECO:0007669"/>
    <property type="project" value="UniProtKB-SubCell"/>
</dbReference>